<feature type="transmembrane region" description="Helical" evidence="13">
    <location>
        <begin position="12"/>
        <end position="35"/>
    </location>
</feature>
<feature type="transmembrane region" description="Helical" evidence="13">
    <location>
        <begin position="176"/>
        <end position="195"/>
    </location>
</feature>
<comment type="subcellular location">
    <subcellularLocation>
        <location evidence="1">Membrane</location>
        <topology evidence="1">Multi-pass membrane protein</topology>
    </subcellularLocation>
</comment>
<evidence type="ECO:0000256" key="8">
    <source>
        <dbReference type="ARBA" id="ARBA00023065"/>
    </source>
</evidence>
<feature type="transmembrane region" description="Helical" evidence="13">
    <location>
        <begin position="284"/>
        <end position="305"/>
    </location>
</feature>
<dbReference type="EMBL" id="GBXI01002448">
    <property type="protein sequence ID" value="JAD11844.1"/>
    <property type="molecule type" value="Transcribed_RNA"/>
</dbReference>
<keyword evidence="4 13" id="KW-0812">Transmembrane</keyword>
<dbReference type="CDD" id="cd17318">
    <property type="entry name" value="MFS_SLC17"/>
    <property type="match status" value="1"/>
</dbReference>
<organism evidence="15">
    <name type="scientific">Zeugodacus cucurbitae</name>
    <name type="common">Melon fruit fly</name>
    <name type="synonym">Bactrocera cucurbitae</name>
    <dbReference type="NCBI Taxonomy" id="28588"/>
    <lineage>
        <taxon>Eukaryota</taxon>
        <taxon>Metazoa</taxon>
        <taxon>Ecdysozoa</taxon>
        <taxon>Arthropoda</taxon>
        <taxon>Hexapoda</taxon>
        <taxon>Insecta</taxon>
        <taxon>Pterygota</taxon>
        <taxon>Neoptera</taxon>
        <taxon>Endopterygota</taxon>
        <taxon>Diptera</taxon>
        <taxon>Brachycera</taxon>
        <taxon>Muscomorpha</taxon>
        <taxon>Tephritoidea</taxon>
        <taxon>Tephritidae</taxon>
        <taxon>Zeugodacus</taxon>
        <taxon>Zeugodacus</taxon>
    </lineage>
</organism>
<proteinExistence type="inferred from homology"/>
<feature type="domain" description="Major facilitator superfamily (MFS) profile" evidence="14">
    <location>
        <begin position="9"/>
        <end position="436"/>
    </location>
</feature>
<feature type="transmembrane region" description="Helical" evidence="13">
    <location>
        <begin position="375"/>
        <end position="400"/>
    </location>
</feature>
<feature type="transmembrane region" description="Helical" evidence="13">
    <location>
        <begin position="236"/>
        <end position="264"/>
    </location>
</feature>
<keyword evidence="3" id="KW-0813">Transport</keyword>
<dbReference type="FunFam" id="1.20.1250.20:FF:000144">
    <property type="entry name" value="Picot, isoform B"/>
    <property type="match status" value="1"/>
</dbReference>
<dbReference type="CTD" id="105209348"/>
<feature type="transmembrane region" description="Helical" evidence="13">
    <location>
        <begin position="412"/>
        <end position="431"/>
    </location>
</feature>
<dbReference type="InterPro" id="IPR005829">
    <property type="entry name" value="Sugar_transporter_CS"/>
</dbReference>
<evidence type="ECO:0000256" key="3">
    <source>
        <dbReference type="ARBA" id="ARBA00022448"/>
    </source>
</evidence>
<keyword evidence="10" id="KW-0739">Sodium transport</keyword>
<dbReference type="SUPFAM" id="SSF103473">
    <property type="entry name" value="MFS general substrate transporter"/>
    <property type="match status" value="1"/>
</dbReference>
<dbReference type="GO" id="GO:0015293">
    <property type="term" value="F:symporter activity"/>
    <property type="evidence" value="ECO:0007669"/>
    <property type="project" value="UniProtKB-KW"/>
</dbReference>
<dbReference type="FunFam" id="1.20.1250.20:FF:000003">
    <property type="entry name" value="Solute carrier family 17 member 3"/>
    <property type="match status" value="1"/>
</dbReference>
<dbReference type="InterPro" id="IPR020846">
    <property type="entry name" value="MFS_dom"/>
</dbReference>
<evidence type="ECO:0000256" key="13">
    <source>
        <dbReference type="SAM" id="Phobius"/>
    </source>
</evidence>
<sequence>MTHFGVRHLQMLLLFGTMCVVYALRVNLSVAIVVMTDKSSNPDFEEYDWNEHIKGLLLSSFFIGYVTSQVPSGYLSRRCGGKILLLISLVSCSLLAILTPLCAAVGSWQLVLASRIIQGVFQGTIFPSTHTILSQWSPVEERGLMSSCTYSGCQFGTFVMLGSSGVIAASRFGWPGIFYISGSVGLLWAAIFKCFGCSSPKECHRLSERERELITSHWGTSELEFRRRSMHPPWWAFFKSCPFWALMTVHCTNNWGLWTLLTYMPVYVKNILNMDIKNNALSSALPYFSMWVLSFVFTALSMWFKKRQWVSLNTNRKLFNTIGHGTPAITLIALGYVDADHVIAAVALLTITVGVSSASYLGYQINHIDLSPNFAGVLMGISNCLANITGIIAPLTVALIVTNEKSVEQWRIVFFLASFLYILGNTVFLIFGNCDVQSWNDPVD</sequence>
<name>A0A0A1XKJ2_ZEUCU</name>
<dbReference type="InterPro" id="IPR011701">
    <property type="entry name" value="MFS"/>
</dbReference>
<evidence type="ECO:0000256" key="10">
    <source>
        <dbReference type="ARBA" id="ARBA00023201"/>
    </source>
</evidence>
<feature type="transmembrane region" description="Helical" evidence="13">
    <location>
        <begin position="342"/>
        <end position="363"/>
    </location>
</feature>
<keyword evidence="6 13" id="KW-1133">Transmembrane helix</keyword>
<keyword evidence="5" id="KW-0769">Symport</keyword>
<dbReference type="PANTHER" id="PTHR11662:SF280">
    <property type="entry name" value="FI21844P1-RELATED"/>
    <property type="match status" value="1"/>
</dbReference>
<dbReference type="InterPro" id="IPR050382">
    <property type="entry name" value="MFS_Na/Anion_cotransporter"/>
</dbReference>
<dbReference type="RefSeq" id="XP_011178020.1">
    <property type="nucleotide sequence ID" value="XM_011179718.3"/>
</dbReference>
<keyword evidence="7" id="KW-0915">Sodium</keyword>
<evidence type="ECO:0000256" key="9">
    <source>
        <dbReference type="ARBA" id="ARBA00023136"/>
    </source>
</evidence>
<feature type="transmembrane region" description="Helical" evidence="13">
    <location>
        <begin position="83"/>
        <end position="110"/>
    </location>
</feature>
<dbReference type="GeneID" id="105209348"/>
<evidence type="ECO:0000256" key="6">
    <source>
        <dbReference type="ARBA" id="ARBA00022989"/>
    </source>
</evidence>
<evidence type="ECO:0000313" key="15">
    <source>
        <dbReference type="EMBL" id="JAD11844.1"/>
    </source>
</evidence>
<accession>A0A0A1XKJ2</accession>
<reference evidence="15" key="1">
    <citation type="submission" date="2014-11" db="EMBL/GenBank/DDBJ databases">
        <authorList>
            <person name="Geib S."/>
        </authorList>
    </citation>
    <scope>NUCLEOTIDE SEQUENCE</scope>
</reference>
<keyword evidence="9 13" id="KW-0472">Membrane</keyword>
<dbReference type="Pfam" id="PF07690">
    <property type="entry name" value="MFS_1"/>
    <property type="match status" value="1"/>
</dbReference>
<dbReference type="PANTHER" id="PTHR11662">
    <property type="entry name" value="SOLUTE CARRIER FAMILY 17"/>
    <property type="match status" value="1"/>
</dbReference>
<evidence type="ECO:0000259" key="14">
    <source>
        <dbReference type="PROSITE" id="PS50850"/>
    </source>
</evidence>
<dbReference type="InterPro" id="IPR036259">
    <property type="entry name" value="MFS_trans_sf"/>
</dbReference>
<dbReference type="OrthoDB" id="2985014at2759"/>
<evidence type="ECO:0000256" key="2">
    <source>
        <dbReference type="ARBA" id="ARBA00008586"/>
    </source>
</evidence>
<comment type="function">
    <text evidence="11">May be an inorganic phosphate cotransporter.</text>
</comment>
<dbReference type="PROSITE" id="PS00217">
    <property type="entry name" value="SUGAR_TRANSPORT_2"/>
    <property type="match status" value="1"/>
</dbReference>
<dbReference type="PROSITE" id="PS50850">
    <property type="entry name" value="MFS"/>
    <property type="match status" value="1"/>
</dbReference>
<evidence type="ECO:0000256" key="12">
    <source>
        <dbReference type="ARBA" id="ARBA00068450"/>
    </source>
</evidence>
<dbReference type="GO" id="GO:0006814">
    <property type="term" value="P:sodium ion transport"/>
    <property type="evidence" value="ECO:0007669"/>
    <property type="project" value="UniProtKB-KW"/>
</dbReference>
<evidence type="ECO:0000256" key="4">
    <source>
        <dbReference type="ARBA" id="ARBA00022692"/>
    </source>
</evidence>
<evidence type="ECO:0000256" key="7">
    <source>
        <dbReference type="ARBA" id="ARBA00023053"/>
    </source>
</evidence>
<protein>
    <recommendedName>
        <fullName evidence="12">Putative inorganic phosphate cotransporter</fullName>
    </recommendedName>
</protein>
<gene>
    <name evidence="15" type="primary">Picot_10</name>
    <name evidence="15" type="ORF">g.8109</name>
</gene>
<feature type="transmembrane region" description="Helical" evidence="13">
    <location>
        <begin position="317"/>
        <end position="336"/>
    </location>
</feature>
<evidence type="ECO:0000256" key="11">
    <source>
        <dbReference type="ARBA" id="ARBA00054632"/>
    </source>
</evidence>
<comment type="similarity">
    <text evidence="2">Belongs to the major facilitator superfamily. Sodium/anion cotransporter family.</text>
</comment>
<reference evidence="15" key="2">
    <citation type="journal article" date="2015" name="Gigascience">
        <title>Reconstructing a comprehensive transcriptome assembly of a white-pupal translocated strain of the pest fruit fly Bactrocera cucurbitae.</title>
        <authorList>
            <person name="Sim S.B."/>
            <person name="Calla B."/>
            <person name="Hall B."/>
            <person name="DeRego T."/>
            <person name="Geib S.M."/>
        </authorList>
    </citation>
    <scope>NUCLEOTIDE SEQUENCE</scope>
</reference>
<dbReference type="Gene3D" id="1.20.1250.20">
    <property type="entry name" value="MFS general substrate transporter like domains"/>
    <property type="match status" value="2"/>
</dbReference>
<evidence type="ECO:0000256" key="1">
    <source>
        <dbReference type="ARBA" id="ARBA00004141"/>
    </source>
</evidence>
<dbReference type="GO" id="GO:0016020">
    <property type="term" value="C:membrane"/>
    <property type="evidence" value="ECO:0007669"/>
    <property type="project" value="UniProtKB-SubCell"/>
</dbReference>
<dbReference type="GO" id="GO:0006820">
    <property type="term" value="P:monoatomic anion transport"/>
    <property type="evidence" value="ECO:0007669"/>
    <property type="project" value="TreeGrafter"/>
</dbReference>
<keyword evidence="8" id="KW-0406">Ion transport</keyword>
<dbReference type="AlphaFoldDB" id="A0A0A1XKJ2"/>
<evidence type="ECO:0000256" key="5">
    <source>
        <dbReference type="ARBA" id="ARBA00022847"/>
    </source>
</evidence>